<sequence>MKTMLFVLFLCTCVPAQVIGQRAAELIEQVMNAVGLEAMQSLHDVEYLYHSGDTKSLERYIFDGEVSYGRTRTDSGRIVEQYHNGRTTTVIVDGQLTREPTEVSRALFRRKTNYYWLMMMHKLRDPGVEHTYVGTRTIEGIPYEVVDMTFGEGVGLARDRYRLFVNPYTHLVDRFLYTVAAADRLTPTLMQVTYGCFPEGVRLPEVSRSHPASDWEGELSADGEWRVSHRDGFRFNNGFTAETIRQ</sequence>
<evidence type="ECO:0008006" key="3">
    <source>
        <dbReference type="Google" id="ProtNLM"/>
    </source>
</evidence>
<dbReference type="EMBL" id="SRSF01000014">
    <property type="protein sequence ID" value="THH34921.1"/>
    <property type="molecule type" value="Genomic_DNA"/>
</dbReference>
<organism evidence="1 2">
    <name type="scientific">Neolewinella litorea</name>
    <dbReference type="NCBI Taxonomy" id="2562452"/>
    <lineage>
        <taxon>Bacteria</taxon>
        <taxon>Pseudomonadati</taxon>
        <taxon>Bacteroidota</taxon>
        <taxon>Saprospiria</taxon>
        <taxon>Saprospirales</taxon>
        <taxon>Lewinellaceae</taxon>
        <taxon>Neolewinella</taxon>
    </lineage>
</organism>
<reference evidence="1 2" key="1">
    <citation type="submission" date="2019-04" db="EMBL/GenBank/DDBJ databases">
        <title>Lewinella litorea sp. nov., isolated from a marine sand.</title>
        <authorList>
            <person name="Yoon J.-H."/>
        </authorList>
    </citation>
    <scope>NUCLEOTIDE SEQUENCE [LARGE SCALE GENOMIC DNA]</scope>
    <source>
        <strain evidence="1 2">HSMS-39</strain>
    </source>
</reference>
<comment type="caution">
    <text evidence="1">The sequence shown here is derived from an EMBL/GenBank/DDBJ whole genome shotgun (WGS) entry which is preliminary data.</text>
</comment>
<dbReference type="Proteomes" id="UP000308528">
    <property type="component" value="Unassembled WGS sequence"/>
</dbReference>
<dbReference type="RefSeq" id="WP_136460619.1">
    <property type="nucleotide sequence ID" value="NZ_SRSF01000014.1"/>
</dbReference>
<dbReference type="AlphaFoldDB" id="A0A4S4NAA8"/>
<proteinExistence type="predicted"/>
<dbReference type="OrthoDB" id="1490620at2"/>
<evidence type="ECO:0000313" key="1">
    <source>
        <dbReference type="EMBL" id="THH34921.1"/>
    </source>
</evidence>
<keyword evidence="2" id="KW-1185">Reference proteome</keyword>
<evidence type="ECO:0000313" key="2">
    <source>
        <dbReference type="Proteomes" id="UP000308528"/>
    </source>
</evidence>
<name>A0A4S4NAA8_9BACT</name>
<protein>
    <recommendedName>
        <fullName evidence="3">DUF1571 domain-containing protein</fullName>
    </recommendedName>
</protein>
<gene>
    <name evidence="1" type="ORF">E4021_17145</name>
</gene>
<accession>A0A4S4NAA8</accession>